<dbReference type="GO" id="GO:0003677">
    <property type="term" value="F:DNA binding"/>
    <property type="evidence" value="ECO:0007669"/>
    <property type="project" value="InterPro"/>
</dbReference>
<dbReference type="Pfam" id="PF00561">
    <property type="entry name" value="Abhydrolase_1"/>
    <property type="match status" value="1"/>
</dbReference>
<dbReference type="EMBL" id="CP073582">
    <property type="protein sequence ID" value="QUJ78148.1"/>
    <property type="molecule type" value="Genomic_DNA"/>
</dbReference>
<dbReference type="PANTHER" id="PTHR43433">
    <property type="entry name" value="HYDROLASE, ALPHA/BETA FOLD FAMILY PROTEIN"/>
    <property type="match status" value="1"/>
</dbReference>
<protein>
    <submittedName>
        <fullName evidence="2">Alpha/beta hydrolase</fullName>
    </submittedName>
</protein>
<dbReference type="Gene3D" id="1.10.10.10">
    <property type="entry name" value="Winged helix-like DNA-binding domain superfamily/Winged helix DNA-binding domain"/>
    <property type="match status" value="1"/>
</dbReference>
<dbReference type="GO" id="GO:0006355">
    <property type="term" value="P:regulation of DNA-templated transcription"/>
    <property type="evidence" value="ECO:0007669"/>
    <property type="project" value="InterPro"/>
</dbReference>
<sequence length="568" mass="61948">MTQKDPHNRQHLIESIYRIALEPQSYDDFIGEWDTFIRKRLDDLTTLRASTEEGALDTDEVAGHFTLAMQLLEQAGRPEIRDADTGTHPRMMVAGDGTLLWSNASAERQLGARSGMSIEDLKLGAQACTDILSLPKKTDDAVRIVQMPTRKGAQLPMAFRCTSGRGTDRLIEARQMRQHWPKATDALLEQGFGLSPSETAICAHIAAGRGASEIATQRDSAVGTVRTQIKRILQKTGCAGQVELVGLLYATMRLAERETIRTVPTARIPDRVLSIDLPGRTMPVETFGDPDGTPVIFFHGMLDGNTMTHAMRALLERHGFCLICPVRPHFGTAAPDNSGPIQTAPTRFARDIATLLDQTGQRDPILLGHMGGAIYAYAAAAHLGTRARGVLSVAGAVPLVSGAQFRAMSARQRVVALTARYTPQLLPFVVRAGISQLDNKGERQFMNSLYQTCPADLNVAADPDIGDLLFSGYRFTVAQGHRAFETDSYHVVRDWSASVSASAQPIELVHGVHDPVISYASVKAFHDRLGGRAQLTTMPESGQLICYTHPETVIAALERLRDTPVSPE</sequence>
<dbReference type="InterPro" id="IPR000792">
    <property type="entry name" value="Tscrpt_reg_LuxR_C"/>
</dbReference>
<dbReference type="SUPFAM" id="SSF53474">
    <property type="entry name" value="alpha/beta-Hydrolases"/>
    <property type="match status" value="1"/>
</dbReference>
<dbReference type="RefSeq" id="WP_212706340.1">
    <property type="nucleotide sequence ID" value="NZ_CP073582.1"/>
</dbReference>
<dbReference type="AlphaFoldDB" id="A0A975JGQ9"/>
<dbReference type="InterPro" id="IPR036388">
    <property type="entry name" value="WH-like_DNA-bd_sf"/>
</dbReference>
<organism evidence="2 3">
    <name type="scientific">Sulfitobacter albidus</name>
    <dbReference type="NCBI Taxonomy" id="2829501"/>
    <lineage>
        <taxon>Bacteria</taxon>
        <taxon>Pseudomonadati</taxon>
        <taxon>Pseudomonadota</taxon>
        <taxon>Alphaproteobacteria</taxon>
        <taxon>Rhodobacterales</taxon>
        <taxon>Roseobacteraceae</taxon>
        <taxon>Sulfitobacter</taxon>
    </lineage>
</organism>
<dbReference type="SMART" id="SM00421">
    <property type="entry name" value="HTH_LUXR"/>
    <property type="match status" value="1"/>
</dbReference>
<dbReference type="InterPro" id="IPR000073">
    <property type="entry name" value="AB_hydrolase_1"/>
</dbReference>
<dbReference type="SUPFAM" id="SSF46894">
    <property type="entry name" value="C-terminal effector domain of the bipartite response regulators"/>
    <property type="match status" value="1"/>
</dbReference>
<evidence type="ECO:0000313" key="2">
    <source>
        <dbReference type="EMBL" id="QUJ78148.1"/>
    </source>
</evidence>
<feature type="domain" description="HTH luxR-type" evidence="1">
    <location>
        <begin position="191"/>
        <end position="248"/>
    </location>
</feature>
<dbReference type="InterPro" id="IPR029058">
    <property type="entry name" value="AB_hydrolase_fold"/>
</dbReference>
<gene>
    <name evidence="2" type="ORF">KDD17_17555</name>
</gene>
<name>A0A975JGQ9_9RHOB</name>
<evidence type="ECO:0000259" key="1">
    <source>
        <dbReference type="SMART" id="SM00421"/>
    </source>
</evidence>
<dbReference type="KEGG" id="sual:KDD17_17555"/>
<dbReference type="Proteomes" id="UP000683291">
    <property type="component" value="Chromosome pJK7-1-1"/>
</dbReference>
<dbReference type="InterPro" id="IPR016032">
    <property type="entry name" value="Sig_transdc_resp-reg_C-effctor"/>
</dbReference>
<dbReference type="PANTHER" id="PTHR43433:SF10">
    <property type="entry name" value="AB HYDROLASE-1 DOMAIN-CONTAINING PROTEIN"/>
    <property type="match status" value="1"/>
</dbReference>
<dbReference type="InterPro" id="IPR050471">
    <property type="entry name" value="AB_hydrolase"/>
</dbReference>
<keyword evidence="3" id="KW-1185">Reference proteome</keyword>
<keyword evidence="2" id="KW-0378">Hydrolase</keyword>
<reference evidence="2" key="1">
    <citation type="submission" date="2021-04" db="EMBL/GenBank/DDBJ databases">
        <title>Complete genome sequence for Sulfitobacter sp. strain JK7-1.</title>
        <authorList>
            <person name="Park S.-J."/>
        </authorList>
    </citation>
    <scope>NUCLEOTIDE SEQUENCE</scope>
    <source>
        <strain evidence="2">JK7-1</strain>
    </source>
</reference>
<dbReference type="Gene3D" id="3.40.50.1820">
    <property type="entry name" value="alpha/beta hydrolase"/>
    <property type="match status" value="1"/>
</dbReference>
<accession>A0A975JGQ9</accession>
<dbReference type="GO" id="GO:0016787">
    <property type="term" value="F:hydrolase activity"/>
    <property type="evidence" value="ECO:0007669"/>
    <property type="project" value="UniProtKB-KW"/>
</dbReference>
<proteinExistence type="predicted"/>
<evidence type="ECO:0000313" key="3">
    <source>
        <dbReference type="Proteomes" id="UP000683291"/>
    </source>
</evidence>